<accession>A0A087G303</accession>
<protein>
    <submittedName>
        <fullName evidence="1">Uncharacterized protein</fullName>
    </submittedName>
</protein>
<dbReference type="Gramene" id="KFK24255">
    <property type="protein sequence ID" value="KFK24255"/>
    <property type="gene ID" value="AALP_AAs59096U000100"/>
</dbReference>
<keyword evidence="2" id="KW-1185">Reference proteome</keyword>
<reference evidence="2" key="1">
    <citation type="journal article" date="2015" name="Nat. Plants">
        <title>Genome expansion of Arabis alpina linked with retrotransposition and reduced symmetric DNA methylation.</title>
        <authorList>
            <person name="Willing E.M."/>
            <person name="Rawat V."/>
            <person name="Mandakova T."/>
            <person name="Maumus F."/>
            <person name="James G.V."/>
            <person name="Nordstroem K.J."/>
            <person name="Becker C."/>
            <person name="Warthmann N."/>
            <person name="Chica C."/>
            <person name="Szarzynska B."/>
            <person name="Zytnicki M."/>
            <person name="Albani M.C."/>
            <person name="Kiefer C."/>
            <person name="Bergonzi S."/>
            <person name="Castaings L."/>
            <person name="Mateos J.L."/>
            <person name="Berns M.C."/>
            <person name="Bujdoso N."/>
            <person name="Piofczyk T."/>
            <person name="de Lorenzo L."/>
            <person name="Barrero-Sicilia C."/>
            <person name="Mateos I."/>
            <person name="Piednoel M."/>
            <person name="Hagmann J."/>
            <person name="Chen-Min-Tao R."/>
            <person name="Iglesias-Fernandez R."/>
            <person name="Schuster S.C."/>
            <person name="Alonso-Blanco C."/>
            <person name="Roudier F."/>
            <person name="Carbonero P."/>
            <person name="Paz-Ares J."/>
            <person name="Davis S.J."/>
            <person name="Pecinka A."/>
            <person name="Quesneville H."/>
            <person name="Colot V."/>
            <person name="Lysak M.A."/>
            <person name="Weigel D."/>
            <person name="Coupland G."/>
            <person name="Schneeberger K."/>
        </authorList>
    </citation>
    <scope>NUCLEOTIDE SEQUENCE [LARGE SCALE GENOMIC DNA]</scope>
    <source>
        <strain evidence="2">cv. Pajares</strain>
    </source>
</reference>
<evidence type="ECO:0000313" key="2">
    <source>
        <dbReference type="Proteomes" id="UP000029120"/>
    </source>
</evidence>
<name>A0A087G303_ARAAL</name>
<evidence type="ECO:0000313" key="1">
    <source>
        <dbReference type="EMBL" id="KFK24255.1"/>
    </source>
</evidence>
<organism evidence="1 2">
    <name type="scientific">Arabis alpina</name>
    <name type="common">Alpine rock-cress</name>
    <dbReference type="NCBI Taxonomy" id="50452"/>
    <lineage>
        <taxon>Eukaryota</taxon>
        <taxon>Viridiplantae</taxon>
        <taxon>Streptophyta</taxon>
        <taxon>Embryophyta</taxon>
        <taxon>Tracheophyta</taxon>
        <taxon>Spermatophyta</taxon>
        <taxon>Magnoliopsida</taxon>
        <taxon>eudicotyledons</taxon>
        <taxon>Gunneridae</taxon>
        <taxon>Pentapetalae</taxon>
        <taxon>rosids</taxon>
        <taxon>malvids</taxon>
        <taxon>Brassicales</taxon>
        <taxon>Brassicaceae</taxon>
        <taxon>Arabideae</taxon>
        <taxon>Arabis</taxon>
    </lineage>
</organism>
<dbReference type="EMBL" id="KL970740">
    <property type="protein sequence ID" value="KFK24255.1"/>
    <property type="molecule type" value="Genomic_DNA"/>
</dbReference>
<dbReference type="Proteomes" id="UP000029120">
    <property type="component" value="Unassembled WGS sequence"/>
</dbReference>
<dbReference type="eggNOG" id="KOG0462">
    <property type="taxonomic scope" value="Eukaryota"/>
</dbReference>
<gene>
    <name evidence="1" type="ORF">AALP_AAs59096U000100</name>
</gene>
<feature type="non-terminal residue" evidence="1">
    <location>
        <position position="65"/>
    </location>
</feature>
<sequence>MTFGVNDSPLASRDGTHLTGGRIGDRLLAEAETNLAINVIPGLSIVDKSGSSSELSDTEKKVSLL</sequence>
<dbReference type="AlphaFoldDB" id="A0A087G303"/>
<proteinExistence type="predicted"/>
<dbReference type="Gene3D" id="3.30.70.870">
    <property type="entry name" value="Elongation Factor G (Translational Gtpase), domain 3"/>
    <property type="match status" value="1"/>
</dbReference>